<proteinExistence type="predicted"/>
<dbReference type="InterPro" id="IPR025952">
    <property type="entry name" value="R3H-assoc_dom"/>
</dbReference>
<dbReference type="InParanoid" id="G0MCL6"/>
<dbReference type="eggNOG" id="KOG1478">
    <property type="taxonomic scope" value="Eukaryota"/>
</dbReference>
<dbReference type="GO" id="GO:0003676">
    <property type="term" value="F:nucleic acid binding"/>
    <property type="evidence" value="ECO:0007669"/>
    <property type="project" value="InterPro"/>
</dbReference>
<evidence type="ECO:0000256" key="1">
    <source>
        <dbReference type="SAM" id="MobiDB-lite"/>
    </source>
</evidence>
<accession>G0MCL6</accession>
<feature type="compositionally biased region" description="Low complexity" evidence="1">
    <location>
        <begin position="160"/>
        <end position="179"/>
    </location>
</feature>
<evidence type="ECO:0000313" key="4">
    <source>
        <dbReference type="Proteomes" id="UP000008068"/>
    </source>
</evidence>
<feature type="compositionally biased region" description="Acidic residues" evidence="1">
    <location>
        <begin position="380"/>
        <end position="395"/>
    </location>
</feature>
<feature type="region of interest" description="Disordered" evidence="1">
    <location>
        <begin position="148"/>
        <end position="186"/>
    </location>
</feature>
<sequence length="405" mass="46578">MGVPRRENPDRSIRIENFDDDDHHSNHHSESADEINEISRRVSVEQLHPIRNKAAKKMKMGGGRTHNFDEWDTDGVQVKRNMGMRKWRRVEHARIMLSFTDLEDICEDGSDIATPPTTAFDKLFNDKENMRLWNEFCSRDETEQRRILNGTSKLMKTPDTPTTSTGLGATTSKSPSGKTSTKKVQKRSSPYSTSACFDRIDLKCRMMLCSKKVNWAFVDFLERELRTIFRIDASNQQDKEAIFTGHYPSSSDRLLAHIVAQWLGLSSQSITDPSLKERVTEFRNRRPLIPPQSTLIEFMERRIFMAELDFVPFSMRGDEEDGVEASEVEKATNLEKEEDYKDDKDEKESEKVEDSKETKENVVEDPADSDASDTSFVVVEELEELNISGDNEEDWEKVGKTNEDV</sequence>
<evidence type="ECO:0000259" key="2">
    <source>
        <dbReference type="Pfam" id="PF13902"/>
    </source>
</evidence>
<dbReference type="Proteomes" id="UP000008068">
    <property type="component" value="Unassembled WGS sequence"/>
</dbReference>
<feature type="domain" description="R3H-associated N-terminal" evidence="2">
    <location>
        <begin position="78"/>
        <end position="208"/>
    </location>
</feature>
<dbReference type="PANTHER" id="PTHR32019:SF2">
    <property type="entry name" value="R3H DOMAIN-CONTAINING PROTEIN 4"/>
    <property type="match status" value="1"/>
</dbReference>
<feature type="region of interest" description="Disordered" evidence="1">
    <location>
        <begin position="318"/>
        <end position="405"/>
    </location>
</feature>
<reference evidence="4" key="1">
    <citation type="submission" date="2011-07" db="EMBL/GenBank/DDBJ databases">
        <authorList>
            <consortium name="Caenorhabditis brenneri Sequencing and Analysis Consortium"/>
            <person name="Wilson R.K."/>
        </authorList>
    </citation>
    <scope>NUCLEOTIDE SEQUENCE [LARGE SCALE GENOMIC DNA]</scope>
    <source>
        <strain evidence="4">PB2801</strain>
    </source>
</reference>
<dbReference type="FunCoup" id="G0MCL6">
    <property type="interactions" value="400"/>
</dbReference>
<organism evidence="4">
    <name type="scientific">Caenorhabditis brenneri</name>
    <name type="common">Nematode worm</name>
    <dbReference type="NCBI Taxonomy" id="135651"/>
    <lineage>
        <taxon>Eukaryota</taxon>
        <taxon>Metazoa</taxon>
        <taxon>Ecdysozoa</taxon>
        <taxon>Nematoda</taxon>
        <taxon>Chromadorea</taxon>
        <taxon>Rhabditida</taxon>
        <taxon>Rhabditina</taxon>
        <taxon>Rhabditomorpha</taxon>
        <taxon>Rhabditoidea</taxon>
        <taxon>Rhabditidae</taxon>
        <taxon>Peloderinae</taxon>
        <taxon>Caenorhabditis</taxon>
    </lineage>
</organism>
<dbReference type="SUPFAM" id="SSF82708">
    <property type="entry name" value="R3H domain"/>
    <property type="match status" value="1"/>
</dbReference>
<dbReference type="STRING" id="135651.G0MCL6"/>
<dbReference type="PANTHER" id="PTHR32019">
    <property type="entry name" value="R3H DOMAIN-CONTAINING PROTEIN 4"/>
    <property type="match status" value="1"/>
</dbReference>
<dbReference type="AlphaFoldDB" id="G0MCL6"/>
<protein>
    <recommendedName>
        <fullName evidence="2">R3H-associated N-terminal domain-containing protein</fullName>
    </recommendedName>
</protein>
<feature type="compositionally biased region" description="Basic and acidic residues" evidence="1">
    <location>
        <begin position="396"/>
        <end position="405"/>
    </location>
</feature>
<gene>
    <name evidence="3" type="ORF">CAEBREN_08558</name>
</gene>
<dbReference type="EMBL" id="GL379790">
    <property type="protein sequence ID" value="EGT49400.1"/>
    <property type="molecule type" value="Genomic_DNA"/>
</dbReference>
<evidence type="ECO:0000313" key="3">
    <source>
        <dbReference type="EMBL" id="EGT49400.1"/>
    </source>
</evidence>
<dbReference type="InterPro" id="IPR036867">
    <property type="entry name" value="R3H_dom_sf"/>
</dbReference>
<keyword evidence="4" id="KW-1185">Reference proteome</keyword>
<dbReference type="OMA" id="AHIVAQW"/>
<dbReference type="Pfam" id="PF13902">
    <property type="entry name" value="R3H-assoc"/>
    <property type="match status" value="1"/>
</dbReference>
<feature type="compositionally biased region" description="Basic and acidic residues" evidence="1">
    <location>
        <begin position="327"/>
        <end position="362"/>
    </location>
</feature>
<dbReference type="HOGENOM" id="CLU_754861_0_0_1"/>
<feature type="region of interest" description="Disordered" evidence="1">
    <location>
        <begin position="1"/>
        <end position="37"/>
    </location>
</feature>
<dbReference type="InterPro" id="IPR039629">
    <property type="entry name" value="R3HDM4"/>
</dbReference>
<name>G0MCL6_CAEBE</name>
<dbReference type="OrthoDB" id="75169at2759"/>